<dbReference type="Proteomes" id="UP000320209">
    <property type="component" value="Unassembled WGS sequence"/>
</dbReference>
<dbReference type="AlphaFoldDB" id="A0A543A8H3"/>
<name>A0A543A8H3_9ACTN</name>
<reference evidence="2 3" key="1">
    <citation type="submission" date="2019-06" db="EMBL/GenBank/DDBJ databases">
        <title>Sequencing the genomes of 1000 actinobacteria strains.</title>
        <authorList>
            <person name="Klenk H.-P."/>
        </authorList>
    </citation>
    <scope>NUCLEOTIDE SEQUENCE [LARGE SCALE GENOMIC DNA]</scope>
    <source>
        <strain evidence="2 3">DSM 25218</strain>
    </source>
</reference>
<proteinExistence type="predicted"/>
<keyword evidence="1" id="KW-1133">Transmembrane helix</keyword>
<feature type="transmembrane region" description="Helical" evidence="1">
    <location>
        <begin position="60"/>
        <end position="78"/>
    </location>
</feature>
<evidence type="ECO:0000256" key="1">
    <source>
        <dbReference type="SAM" id="Phobius"/>
    </source>
</evidence>
<keyword evidence="1" id="KW-0472">Membrane</keyword>
<organism evidence="2 3">
    <name type="scientific">Nocardioides albertanoniae</name>
    <dbReference type="NCBI Taxonomy" id="1175486"/>
    <lineage>
        <taxon>Bacteria</taxon>
        <taxon>Bacillati</taxon>
        <taxon>Actinomycetota</taxon>
        <taxon>Actinomycetes</taxon>
        <taxon>Propionibacteriales</taxon>
        <taxon>Nocardioidaceae</taxon>
        <taxon>Nocardioides</taxon>
    </lineage>
</organism>
<dbReference type="EMBL" id="VFOV01000001">
    <property type="protein sequence ID" value="TQL68887.1"/>
    <property type="molecule type" value="Genomic_DNA"/>
</dbReference>
<keyword evidence="1" id="KW-0812">Transmembrane</keyword>
<evidence type="ECO:0000313" key="2">
    <source>
        <dbReference type="EMBL" id="TQL68887.1"/>
    </source>
</evidence>
<keyword evidence="3" id="KW-1185">Reference proteome</keyword>
<comment type="caution">
    <text evidence="2">The sequence shown here is derived from an EMBL/GenBank/DDBJ whole genome shotgun (WGS) entry which is preliminary data.</text>
</comment>
<sequence>MARTRRGQKKSAAERQLSKWTRRRILSTALFAAAGLVAVQHLLAHGGFQPLPISMGWQDLLVGYPMAILLAIGGGIAMDPDPGA</sequence>
<evidence type="ECO:0008006" key="4">
    <source>
        <dbReference type="Google" id="ProtNLM"/>
    </source>
</evidence>
<accession>A0A543A8H3</accession>
<gene>
    <name evidence="2" type="ORF">FB381_2786</name>
</gene>
<protein>
    <recommendedName>
        <fullName evidence="4">ECF transporter S component</fullName>
    </recommendedName>
</protein>
<dbReference type="RefSeq" id="WP_141780818.1">
    <property type="nucleotide sequence ID" value="NZ_VFOV01000001.1"/>
</dbReference>
<dbReference type="OrthoDB" id="4578641at2"/>
<evidence type="ECO:0000313" key="3">
    <source>
        <dbReference type="Proteomes" id="UP000320209"/>
    </source>
</evidence>